<feature type="domain" description="CAAX prenyl protease 2/Lysostaphin resistance protein A-like" evidence="2">
    <location>
        <begin position="16"/>
        <end position="59"/>
    </location>
</feature>
<dbReference type="Pfam" id="PF02517">
    <property type="entry name" value="Rce1-like"/>
    <property type="match status" value="1"/>
</dbReference>
<feature type="transmembrane region" description="Helical" evidence="1">
    <location>
        <begin position="16"/>
        <end position="35"/>
    </location>
</feature>
<evidence type="ECO:0000313" key="3">
    <source>
        <dbReference type="EMBL" id="AGA68267.1"/>
    </source>
</evidence>
<dbReference type="Proteomes" id="UP000010797">
    <property type="component" value="Chromosome"/>
</dbReference>
<dbReference type="InterPro" id="IPR003675">
    <property type="entry name" value="Rce1/LyrA-like_dom"/>
</dbReference>
<keyword evidence="1" id="KW-0472">Membrane</keyword>
<dbReference type="GO" id="GO:0004175">
    <property type="term" value="F:endopeptidase activity"/>
    <property type="evidence" value="ECO:0007669"/>
    <property type="project" value="UniProtKB-ARBA"/>
</dbReference>
<keyword evidence="1" id="KW-1133">Transmembrane helix</keyword>
<dbReference type="HOGENOM" id="CLU_2824058_0_0_9"/>
<dbReference type="STRING" id="871963.Desdi_0740"/>
<evidence type="ECO:0000259" key="2">
    <source>
        <dbReference type="Pfam" id="PF02517"/>
    </source>
</evidence>
<evidence type="ECO:0000313" key="4">
    <source>
        <dbReference type="Proteomes" id="UP000010797"/>
    </source>
</evidence>
<evidence type="ECO:0000256" key="1">
    <source>
        <dbReference type="SAM" id="Phobius"/>
    </source>
</evidence>
<dbReference type="EMBL" id="CP003344">
    <property type="protein sequence ID" value="AGA68267.1"/>
    <property type="molecule type" value="Genomic_DNA"/>
</dbReference>
<dbReference type="KEGG" id="ddl:Desdi_0740"/>
<gene>
    <name evidence="3" type="ordered locus">Desdi_0740</name>
</gene>
<dbReference type="GO" id="GO:0080120">
    <property type="term" value="P:CAAX-box protein maturation"/>
    <property type="evidence" value="ECO:0007669"/>
    <property type="project" value="UniProtKB-ARBA"/>
</dbReference>
<protein>
    <recommendedName>
        <fullName evidence="2">CAAX prenyl protease 2/Lysostaphin resistance protein A-like domain-containing protein</fullName>
    </recommendedName>
</protein>
<accession>L0F4Z9</accession>
<name>L0F4Z9_DESDL</name>
<dbReference type="AlphaFoldDB" id="L0F4Z9"/>
<organism evidence="3 4">
    <name type="scientific">Desulfitobacterium dichloroeliminans (strain LMG P-21439 / DCA1)</name>
    <dbReference type="NCBI Taxonomy" id="871963"/>
    <lineage>
        <taxon>Bacteria</taxon>
        <taxon>Bacillati</taxon>
        <taxon>Bacillota</taxon>
        <taxon>Clostridia</taxon>
        <taxon>Eubacteriales</taxon>
        <taxon>Desulfitobacteriaceae</taxon>
        <taxon>Desulfitobacterium</taxon>
    </lineage>
</organism>
<proteinExistence type="predicted"/>
<reference evidence="4" key="1">
    <citation type="submission" date="2012-02" db="EMBL/GenBank/DDBJ databases">
        <title>Complete sequence of Desulfitobacterium dichloroeliminans LMG P-21439.</title>
        <authorList>
            <person name="Lucas S."/>
            <person name="Han J."/>
            <person name="Lapidus A."/>
            <person name="Cheng J.-F."/>
            <person name="Goodwin L."/>
            <person name="Pitluck S."/>
            <person name="Peters L."/>
            <person name="Ovchinnikova G."/>
            <person name="Teshima H."/>
            <person name="Detter J.C."/>
            <person name="Han C."/>
            <person name="Tapia R."/>
            <person name="Land M."/>
            <person name="Hauser L."/>
            <person name="Kyrpides N."/>
            <person name="Ivanova N."/>
            <person name="Pagani I."/>
            <person name="Kruse T."/>
            <person name="de Vos W.M."/>
            <person name="Boon N."/>
            <person name="Smidt H."/>
            <person name="Woyke T."/>
        </authorList>
    </citation>
    <scope>NUCLEOTIDE SEQUENCE [LARGE SCALE GENOMIC DNA]</scope>
    <source>
        <strain evidence="4">LMG P-21439 / DCA1</strain>
    </source>
</reference>
<keyword evidence="1" id="KW-0812">Transmembrane</keyword>
<sequence length="66" mass="8044">MLMHIPFQIGYAKMGLFAYIQVNYITLMFTFIWHVVFDFLYRKYNTIYASTIFHGLMDWANYLFIV</sequence>
<keyword evidence="4" id="KW-1185">Reference proteome</keyword>